<reference evidence="6 7" key="1">
    <citation type="submission" date="2019-09" db="EMBL/GenBank/DDBJ databases">
        <title>Genome sequencing of strain KACC 19306.</title>
        <authorList>
            <person name="Heo J."/>
            <person name="Kim S.-J."/>
            <person name="Kim J.-S."/>
            <person name="Hong S.-B."/>
            <person name="Kwon S.-W."/>
        </authorList>
    </citation>
    <scope>NUCLEOTIDE SEQUENCE [LARGE SCALE GENOMIC DNA]</scope>
    <source>
        <strain evidence="6 7">KACC 19306</strain>
    </source>
</reference>
<keyword evidence="3" id="KW-0804">Transcription</keyword>
<evidence type="ECO:0000313" key="7">
    <source>
        <dbReference type="Proteomes" id="UP000324678"/>
    </source>
</evidence>
<dbReference type="InterPro" id="IPR009057">
    <property type="entry name" value="Homeodomain-like_sf"/>
</dbReference>
<evidence type="ECO:0000256" key="4">
    <source>
        <dbReference type="PROSITE-ProRule" id="PRU00335"/>
    </source>
</evidence>
<sequence>MPTPERTSLDRMVRAGRALVDDGGVDALTMQAVAARVGVRAPSLYKRVRNREHLVGLVVDDVAHELTQRLAAASAAVRGEPEAVEGDPSARLSTLARALREWATANPAAFGLLFIEPERDLGSEAALRDASRAVVDVAEAIVGPDDALPFARTVTAWASGFLAMELGGRFRLGPGVDEAYEYGIGVLARGAVRASELA</sequence>
<evidence type="ECO:0000256" key="3">
    <source>
        <dbReference type="ARBA" id="ARBA00023163"/>
    </source>
</evidence>
<dbReference type="AlphaFoldDB" id="A0A5C1YB33"/>
<dbReference type="InterPro" id="IPR001647">
    <property type="entry name" value="HTH_TetR"/>
</dbReference>
<evidence type="ECO:0000256" key="1">
    <source>
        <dbReference type="ARBA" id="ARBA00023015"/>
    </source>
</evidence>
<proteinExistence type="predicted"/>
<dbReference type="InterPro" id="IPR036271">
    <property type="entry name" value="Tet_transcr_reg_TetR-rel_C_sf"/>
</dbReference>
<dbReference type="EMBL" id="CP043505">
    <property type="protein sequence ID" value="QEO13323.1"/>
    <property type="molecule type" value="Genomic_DNA"/>
</dbReference>
<keyword evidence="1" id="KW-0805">Transcription regulation</keyword>
<dbReference type="Pfam" id="PF13305">
    <property type="entry name" value="TetR_C_33"/>
    <property type="match status" value="1"/>
</dbReference>
<keyword evidence="7" id="KW-1185">Reference proteome</keyword>
<name>A0A5C1YB33_9MICO</name>
<evidence type="ECO:0000313" key="6">
    <source>
        <dbReference type="EMBL" id="QEO13323.1"/>
    </source>
</evidence>
<dbReference type="Pfam" id="PF00440">
    <property type="entry name" value="TetR_N"/>
    <property type="match status" value="1"/>
</dbReference>
<keyword evidence="2 4" id="KW-0238">DNA-binding</keyword>
<dbReference type="GO" id="GO:0003700">
    <property type="term" value="F:DNA-binding transcription factor activity"/>
    <property type="evidence" value="ECO:0007669"/>
    <property type="project" value="TreeGrafter"/>
</dbReference>
<dbReference type="PROSITE" id="PS50977">
    <property type="entry name" value="HTH_TETR_2"/>
    <property type="match status" value="1"/>
</dbReference>
<dbReference type="Gene3D" id="1.10.10.60">
    <property type="entry name" value="Homeodomain-like"/>
    <property type="match status" value="1"/>
</dbReference>
<dbReference type="RefSeq" id="WP_149159347.1">
    <property type="nucleotide sequence ID" value="NZ_CP043505.1"/>
</dbReference>
<dbReference type="PANTHER" id="PTHR30055">
    <property type="entry name" value="HTH-TYPE TRANSCRIPTIONAL REGULATOR RUTR"/>
    <property type="match status" value="1"/>
</dbReference>
<feature type="DNA-binding region" description="H-T-H motif" evidence="4">
    <location>
        <begin position="29"/>
        <end position="48"/>
    </location>
</feature>
<dbReference type="Gene3D" id="1.10.357.10">
    <property type="entry name" value="Tetracycline Repressor, domain 2"/>
    <property type="match status" value="1"/>
</dbReference>
<evidence type="ECO:0000256" key="2">
    <source>
        <dbReference type="ARBA" id="ARBA00023125"/>
    </source>
</evidence>
<dbReference type="Proteomes" id="UP000324678">
    <property type="component" value="Chromosome"/>
</dbReference>
<accession>A0A5C1YB33</accession>
<dbReference type="KEGG" id="ail:FLP10_01995"/>
<dbReference type="SUPFAM" id="SSF46689">
    <property type="entry name" value="Homeodomain-like"/>
    <property type="match status" value="1"/>
</dbReference>
<dbReference type="PANTHER" id="PTHR30055:SF234">
    <property type="entry name" value="HTH-TYPE TRANSCRIPTIONAL REGULATOR BETI"/>
    <property type="match status" value="1"/>
</dbReference>
<dbReference type="InterPro" id="IPR050109">
    <property type="entry name" value="HTH-type_TetR-like_transc_reg"/>
</dbReference>
<feature type="domain" description="HTH tetR-type" evidence="5">
    <location>
        <begin position="6"/>
        <end position="66"/>
    </location>
</feature>
<dbReference type="SUPFAM" id="SSF48498">
    <property type="entry name" value="Tetracyclin repressor-like, C-terminal domain"/>
    <property type="match status" value="1"/>
</dbReference>
<dbReference type="OrthoDB" id="71867at2"/>
<evidence type="ECO:0000259" key="5">
    <source>
        <dbReference type="PROSITE" id="PS50977"/>
    </source>
</evidence>
<gene>
    <name evidence="6" type="ORF">FLP10_01995</name>
</gene>
<protein>
    <submittedName>
        <fullName evidence="6">TetR/AcrR family transcriptional regulator</fullName>
    </submittedName>
</protein>
<dbReference type="GO" id="GO:0000976">
    <property type="term" value="F:transcription cis-regulatory region binding"/>
    <property type="evidence" value="ECO:0007669"/>
    <property type="project" value="TreeGrafter"/>
</dbReference>
<dbReference type="InterPro" id="IPR025996">
    <property type="entry name" value="MT1864/Rv1816-like_C"/>
</dbReference>
<organism evidence="6 7">
    <name type="scientific">Agromyces intestinalis</name>
    <dbReference type="NCBI Taxonomy" id="2592652"/>
    <lineage>
        <taxon>Bacteria</taxon>
        <taxon>Bacillati</taxon>
        <taxon>Actinomycetota</taxon>
        <taxon>Actinomycetes</taxon>
        <taxon>Micrococcales</taxon>
        <taxon>Microbacteriaceae</taxon>
        <taxon>Agromyces</taxon>
    </lineage>
</organism>